<proteinExistence type="predicted"/>
<reference evidence="2" key="1">
    <citation type="submission" date="2013-08" db="EMBL/GenBank/DDBJ databases">
        <title>Gene expansion shapes genome architecture in the human pathogen Lichtheimia corymbifera: an evolutionary genomics analysis in the ancient terrestrial Mucorales (Mucoromycotina).</title>
        <authorList>
            <person name="Schwartze V.U."/>
            <person name="Winter S."/>
            <person name="Shelest E."/>
            <person name="Marcet-Houben M."/>
            <person name="Horn F."/>
            <person name="Wehner S."/>
            <person name="Hoffmann K."/>
            <person name="Riege K."/>
            <person name="Sammeth M."/>
            <person name="Nowrousian M."/>
            <person name="Valiante V."/>
            <person name="Linde J."/>
            <person name="Jacobsen I.D."/>
            <person name="Marz M."/>
            <person name="Brakhage A.A."/>
            <person name="Gabaldon T."/>
            <person name="Bocker S."/>
            <person name="Voigt K."/>
        </authorList>
    </citation>
    <scope>NUCLEOTIDE SEQUENCE [LARGE SCALE GENOMIC DNA]</scope>
    <source>
        <strain evidence="2">FSU 9682</strain>
    </source>
</reference>
<evidence type="ECO:0000313" key="2">
    <source>
        <dbReference type="EMBL" id="CDH52066.1"/>
    </source>
</evidence>
<dbReference type="OrthoDB" id="2270270at2759"/>
<gene>
    <name evidence="2" type="ORF">LCOR_03595.1</name>
</gene>
<evidence type="ECO:0000313" key="3">
    <source>
        <dbReference type="Proteomes" id="UP000027586"/>
    </source>
</evidence>
<organism evidence="2 3">
    <name type="scientific">Lichtheimia corymbifera JMRC:FSU:9682</name>
    <dbReference type="NCBI Taxonomy" id="1263082"/>
    <lineage>
        <taxon>Eukaryota</taxon>
        <taxon>Fungi</taxon>
        <taxon>Fungi incertae sedis</taxon>
        <taxon>Mucoromycota</taxon>
        <taxon>Mucoromycotina</taxon>
        <taxon>Mucoromycetes</taxon>
        <taxon>Mucorales</taxon>
        <taxon>Lichtheimiaceae</taxon>
        <taxon>Lichtheimia</taxon>
    </lineage>
</organism>
<dbReference type="AlphaFoldDB" id="A0A068RT12"/>
<name>A0A068RT12_9FUNG</name>
<keyword evidence="3" id="KW-1185">Reference proteome</keyword>
<comment type="caution">
    <text evidence="2">The sequence shown here is derived from an EMBL/GenBank/DDBJ whole genome shotgun (WGS) entry which is preliminary data.</text>
</comment>
<dbReference type="Proteomes" id="UP000027586">
    <property type="component" value="Unassembled WGS sequence"/>
</dbReference>
<keyword evidence="1" id="KW-0732">Signal</keyword>
<evidence type="ECO:0000256" key="1">
    <source>
        <dbReference type="SAM" id="SignalP"/>
    </source>
</evidence>
<protein>
    <submittedName>
        <fullName evidence="2">Uncharacterized protein</fullName>
    </submittedName>
</protein>
<feature type="signal peptide" evidence="1">
    <location>
        <begin position="1"/>
        <end position="20"/>
    </location>
</feature>
<dbReference type="EMBL" id="CBTN010000012">
    <property type="protein sequence ID" value="CDH52066.1"/>
    <property type="molecule type" value="Genomic_DNA"/>
</dbReference>
<sequence length="145" mass="16450">MKFSSLLVVFTGFLLTVVSAARYPAILKFQPSPRIFPPPYFTLIDLPTIGKTLRVNLWQNGSPQTLTEAYAGYISRGHVEVEDISAFDGRYAALVNDDTETLYLRIQGDDQLFAFIGQSATEQPVKDMKVRADVRPLQDDLYNWW</sequence>
<dbReference type="VEuPathDB" id="FungiDB:LCOR_03595.1"/>
<feature type="chain" id="PRO_5001655444" evidence="1">
    <location>
        <begin position="21"/>
        <end position="145"/>
    </location>
</feature>
<accession>A0A068RT12</accession>